<evidence type="ECO:0000256" key="3">
    <source>
        <dbReference type="ARBA" id="ARBA00019596"/>
    </source>
</evidence>
<name>A0A0H5R8U2_9EUKA</name>
<dbReference type="Pfam" id="PF11732">
    <property type="entry name" value="Thoc2"/>
    <property type="match status" value="1"/>
</dbReference>
<feature type="region of interest" description="Disordered" evidence="6">
    <location>
        <begin position="1166"/>
        <end position="1401"/>
    </location>
</feature>
<feature type="compositionally biased region" description="Low complexity" evidence="6">
    <location>
        <begin position="1199"/>
        <end position="1212"/>
    </location>
</feature>
<dbReference type="InterPro" id="IPR021418">
    <property type="entry name" value="THO_THOC2_C"/>
</dbReference>
<dbReference type="EMBL" id="HACM01010106">
    <property type="protein sequence ID" value="CRZ10548.1"/>
    <property type="molecule type" value="Transcribed_RNA"/>
</dbReference>
<dbReference type="PANTHER" id="PTHR21597">
    <property type="entry name" value="THO2 PROTEIN"/>
    <property type="match status" value="1"/>
</dbReference>
<organism evidence="10">
    <name type="scientific">Spongospora subterranea</name>
    <dbReference type="NCBI Taxonomy" id="70186"/>
    <lineage>
        <taxon>Eukaryota</taxon>
        <taxon>Sar</taxon>
        <taxon>Rhizaria</taxon>
        <taxon>Endomyxa</taxon>
        <taxon>Phytomyxea</taxon>
        <taxon>Plasmodiophorida</taxon>
        <taxon>Plasmodiophoridae</taxon>
        <taxon>Spongospora</taxon>
    </lineage>
</organism>
<evidence type="ECO:0000256" key="6">
    <source>
        <dbReference type="SAM" id="MobiDB-lite"/>
    </source>
</evidence>
<feature type="compositionally biased region" description="Basic and acidic residues" evidence="6">
    <location>
        <begin position="1277"/>
        <end position="1395"/>
    </location>
</feature>
<evidence type="ECO:0000259" key="8">
    <source>
        <dbReference type="Pfam" id="PF11732"/>
    </source>
</evidence>
<dbReference type="Pfam" id="PF11262">
    <property type="entry name" value="Tho2"/>
    <property type="match status" value="1"/>
</dbReference>
<evidence type="ECO:0000259" key="9">
    <source>
        <dbReference type="Pfam" id="PF16134"/>
    </source>
</evidence>
<feature type="compositionally biased region" description="Polar residues" evidence="6">
    <location>
        <begin position="1240"/>
        <end position="1250"/>
    </location>
</feature>
<evidence type="ECO:0000259" key="7">
    <source>
        <dbReference type="Pfam" id="PF11262"/>
    </source>
</evidence>
<evidence type="ECO:0000256" key="2">
    <source>
        <dbReference type="ARBA" id="ARBA00007857"/>
    </source>
</evidence>
<reference evidence="10" key="1">
    <citation type="submission" date="2015-04" db="EMBL/GenBank/DDBJ databases">
        <title>The genome sequence of the plant pathogenic Rhizarian Plasmodiophora brassicae reveals insights in its biotrophic life cycle and the origin of chitin synthesis.</title>
        <authorList>
            <person name="Schwelm A."/>
            <person name="Fogelqvist J."/>
            <person name="Knaust A."/>
            <person name="Julke S."/>
            <person name="Lilja T."/>
            <person name="Dhandapani V."/>
            <person name="Bonilla-Rosso G."/>
            <person name="Karlsson M."/>
            <person name="Shevchenko A."/>
            <person name="Choi S.R."/>
            <person name="Kim H.G."/>
            <person name="Park J.Y."/>
            <person name="Lim Y.P."/>
            <person name="Ludwig-Muller J."/>
            <person name="Dixelius C."/>
        </authorList>
    </citation>
    <scope>NUCLEOTIDE SEQUENCE</scope>
    <source>
        <tissue evidence="10">Potato root galls</tissue>
    </source>
</reference>
<evidence type="ECO:0000256" key="5">
    <source>
        <dbReference type="SAM" id="Coils"/>
    </source>
</evidence>
<feature type="non-terminal residue" evidence="10">
    <location>
        <position position="1"/>
    </location>
</feature>
<feature type="domain" description="THO complex subunit 2 N-terminal" evidence="9">
    <location>
        <begin position="28"/>
        <end position="186"/>
    </location>
</feature>
<dbReference type="Pfam" id="PF16134">
    <property type="entry name" value="THOC2_N"/>
    <property type="match status" value="2"/>
</dbReference>
<keyword evidence="5" id="KW-0175">Coiled coil</keyword>
<comment type="subcellular location">
    <subcellularLocation>
        <location evidence="1">Nucleus</location>
    </subcellularLocation>
</comment>
<dbReference type="InterPro" id="IPR040007">
    <property type="entry name" value="Tho2"/>
</dbReference>
<keyword evidence="4" id="KW-0539">Nucleus</keyword>
<dbReference type="PANTHER" id="PTHR21597:SF0">
    <property type="entry name" value="THO COMPLEX SUBUNIT 2"/>
    <property type="match status" value="1"/>
</dbReference>
<feature type="compositionally biased region" description="Basic and acidic residues" evidence="6">
    <location>
        <begin position="1251"/>
        <end position="1268"/>
    </location>
</feature>
<feature type="domain" description="THO complex subunitTHOC2 C-terminal" evidence="7">
    <location>
        <begin position="830"/>
        <end position="1134"/>
    </location>
</feature>
<sequence length="1401" mass="158031">ARLTSAAEQGSSGQIAAAILDLCRAAVRSSQDDLLNASSFKTIIEEPNVQSIFCDIISVIWCEIDGKGESAVFVGFVKALASHSMLPTALLRVRLEHNLLEKAEIIPSSEQGRRNDIVWRTKKLYTQTKYNLCREETEGYSKLVVELHRSRTTSLQFSHFKYRITSLIGYFDLDPNRVADLILHVLFMLGSDEVDVHQSRGMLYRLLLQMVSPGPTLTALIGEKFRRNPATITSSMYAVAVELIQRQAIYHIDLFSGYLLPNSMDDLDAIRIQIEDEIRNAIEAFTYVNLNADKKGDPQDKPYTMPVFPTWQGPCQKLDLVAALFEQNEGHAVHAAWDLLKASSGVQPARYDPVCAGLARHLELELEPYYSTLKQFGILRSNPEDCIMQIDFVDAIPMIWKYLSYIGPHLRNHVVVFAKVCRVITRYVQDLRLVDTKVNCESHPVLNLILCHSILPAYSLMPGTTGNASELHQLLQQLQYQYRYSLYHAWKNSIYLSPAYPELTLVLRYAERHTKYFRKRINAGKIKEVGRQLTRFSHQNPLVVMQLVIEQIQSFDNLSAPAIDSFKYLTALSHDTIPYTLLHDLCLSRDKLSSDGLTPASWFSSICTFAGLLARRYPNIVQLQPLVEYVAKQLKAGSSPVDLTLLRELITNMSSVVIIEEMSGAQIFAQGGSRTLKDALIESQQPRTKIKRNPPFLLSALQDSSLLAPLYILMGQQAEQLTALIQSPMGKQSSQLRSLGHQLDQVREVMLYYKEFLDVHLVPLKTYANSVPSLYELVHQYHLSSEMAFSLVRPVLHVPRIAAPPTDEHSEEGPVTLASCCRRLLPASVWRSISPSLFAMFWSLSLYDICVPQDQYDDQSRRIEAKIVQLGKSPNLEAPTATGDARKVQKERDRLKRIQERLQKDLAEQKLNHASVMSKISSEASSWLSDCADRTTTTILFLQHCVLPRVASSAPDALYAAKFTRLMHDQNTAGFSTIKFYNEIVRLVIPVLSSTTSNESSRFGRFCCEVLQYLNEWRSSCSSDSPATSLMPTLYGWSSDLTAVSCSVIISVQVFTQFYQKWNDRIAKSLCRLFKSADPHLVQNALLFLTAISEQYPRYLSHGQRLLASVAQLMELQKPGSSLRILSQGVHAQLERRKSDWTEELEVKPSIPNPVVSIASDAAVAPPLEPPVHEESPPPAHRPRHSRTRSPVEHNRRGSGSSLPSASKVSSSTGHSSNVEGDVHKRRRVERESGDKFAHQDQQNSSYRSEASSRLDSSRDNYHDRTEYQSRGMVSDRILESSRSNSDRKSGSGDRGGDGRNTSDRATDSSRQSDRNNDSNRNADRFMESRSERGFDRALSDRVADSSRSERPIPDRGADIGRPDRNIESSRTERNSESSRTGGSDRRRSERELSTQRRRRQ</sequence>
<dbReference type="InterPro" id="IPR032302">
    <property type="entry name" value="THOC2_N"/>
</dbReference>
<feature type="domain" description="THO complex subunit 2 N-terminal" evidence="9">
    <location>
        <begin position="398"/>
        <end position="531"/>
    </location>
</feature>
<proteinExistence type="inferred from homology"/>
<feature type="domain" description="THO complex subunitTHOC2 N-terminal" evidence="8">
    <location>
        <begin position="533"/>
        <end position="606"/>
    </location>
</feature>
<feature type="compositionally biased region" description="Basic and acidic residues" evidence="6">
    <location>
        <begin position="1229"/>
        <end position="1239"/>
    </location>
</feature>
<evidence type="ECO:0000256" key="1">
    <source>
        <dbReference type="ARBA" id="ARBA00004123"/>
    </source>
</evidence>
<dbReference type="GO" id="GO:0006406">
    <property type="term" value="P:mRNA export from nucleus"/>
    <property type="evidence" value="ECO:0007669"/>
    <property type="project" value="InterPro"/>
</dbReference>
<evidence type="ECO:0000256" key="4">
    <source>
        <dbReference type="ARBA" id="ARBA00023242"/>
    </source>
</evidence>
<dbReference type="InterPro" id="IPR021726">
    <property type="entry name" value="THO_THOC2_N"/>
</dbReference>
<dbReference type="GO" id="GO:0000445">
    <property type="term" value="C:THO complex part of transcription export complex"/>
    <property type="evidence" value="ECO:0007669"/>
    <property type="project" value="TreeGrafter"/>
</dbReference>
<dbReference type="GO" id="GO:0006397">
    <property type="term" value="P:mRNA processing"/>
    <property type="evidence" value="ECO:0007669"/>
    <property type="project" value="InterPro"/>
</dbReference>
<dbReference type="GO" id="GO:0003729">
    <property type="term" value="F:mRNA binding"/>
    <property type="evidence" value="ECO:0007669"/>
    <property type="project" value="TreeGrafter"/>
</dbReference>
<feature type="coiled-coil region" evidence="5">
    <location>
        <begin position="885"/>
        <end position="912"/>
    </location>
</feature>
<evidence type="ECO:0000313" key="10">
    <source>
        <dbReference type="EMBL" id="CRZ10548.1"/>
    </source>
</evidence>
<accession>A0A0H5R8U2</accession>
<comment type="similarity">
    <text evidence="2">Belongs to the THOC2 family.</text>
</comment>
<protein>
    <recommendedName>
        <fullName evidence="3">THO complex subunit 2</fullName>
    </recommendedName>
</protein>